<accession>A0A645AM05</accession>
<dbReference type="AlphaFoldDB" id="A0A645AM05"/>
<comment type="caution">
    <text evidence="1">The sequence shown here is derived from an EMBL/GenBank/DDBJ whole genome shotgun (WGS) entry which is preliminary data.</text>
</comment>
<evidence type="ECO:0000313" key="1">
    <source>
        <dbReference type="EMBL" id="MPM53351.1"/>
    </source>
</evidence>
<reference evidence="1" key="1">
    <citation type="submission" date="2019-08" db="EMBL/GenBank/DDBJ databases">
        <authorList>
            <person name="Kucharzyk K."/>
            <person name="Murdoch R.W."/>
            <person name="Higgins S."/>
            <person name="Loffler F."/>
        </authorList>
    </citation>
    <scope>NUCLEOTIDE SEQUENCE</scope>
</reference>
<name>A0A645AM05_9ZZZZ</name>
<dbReference type="InterPro" id="IPR027417">
    <property type="entry name" value="P-loop_NTPase"/>
</dbReference>
<evidence type="ECO:0008006" key="2">
    <source>
        <dbReference type="Google" id="ProtNLM"/>
    </source>
</evidence>
<gene>
    <name evidence="1" type="ORF">SDC9_100118</name>
</gene>
<dbReference type="EMBL" id="VSSQ01014296">
    <property type="protein sequence ID" value="MPM53351.1"/>
    <property type="molecule type" value="Genomic_DNA"/>
</dbReference>
<organism evidence="1">
    <name type="scientific">bioreactor metagenome</name>
    <dbReference type="NCBI Taxonomy" id="1076179"/>
    <lineage>
        <taxon>unclassified sequences</taxon>
        <taxon>metagenomes</taxon>
        <taxon>ecological metagenomes</taxon>
    </lineage>
</organism>
<dbReference type="Gene3D" id="3.40.50.300">
    <property type="entry name" value="P-loop containing nucleotide triphosphate hydrolases"/>
    <property type="match status" value="1"/>
</dbReference>
<proteinExistence type="predicted"/>
<protein>
    <recommendedName>
        <fullName evidence="2">Dephospho-CoA kinase</fullName>
    </recommendedName>
</protein>
<sequence length="70" mass="8433">MLTADENTRYERMLIRGDLPEYAQNRIEHDRIEFADNKLVKTDFIIDTEIHDVERVADIVYEEYMKAIKK</sequence>